<accession>A0A5B7G8B4</accession>
<keyword evidence="3" id="KW-1185">Reference proteome</keyword>
<gene>
    <name evidence="2" type="ORF">E2C01_050184</name>
</gene>
<feature type="region of interest" description="Disordered" evidence="1">
    <location>
        <begin position="192"/>
        <end position="213"/>
    </location>
</feature>
<comment type="caution">
    <text evidence="2">The sequence shown here is derived from an EMBL/GenBank/DDBJ whole genome shotgun (WGS) entry which is preliminary data.</text>
</comment>
<protein>
    <submittedName>
        <fullName evidence="2">Uncharacterized protein</fullName>
    </submittedName>
</protein>
<dbReference type="OrthoDB" id="6366643at2759"/>
<name>A0A5B7G8B4_PORTR</name>
<evidence type="ECO:0000313" key="2">
    <source>
        <dbReference type="EMBL" id="MPC56231.1"/>
    </source>
</evidence>
<dbReference type="Proteomes" id="UP000324222">
    <property type="component" value="Unassembled WGS sequence"/>
</dbReference>
<sequence length="213" mass="23328">MPPYGDSHYSYYKSSKSPLFNALARLMEVGPSVLVGLRGALQHKCQTNEETDTHAIVGEGSHHSMGPVTAFILFLDTQPPLRATLSGKCQGHHLLTASPLRCALLIALVSLLNRMARHRCTRRAHLGGRRFLKYQIANKFTEVDGTSRLYVGRETLYPGASGWPIPHDAPYKPQLDRCITIPVEVGRIVRQMGGGSADKDQTNKSAGTKEPPG</sequence>
<evidence type="ECO:0000313" key="3">
    <source>
        <dbReference type="Proteomes" id="UP000324222"/>
    </source>
</evidence>
<dbReference type="AlphaFoldDB" id="A0A5B7G8B4"/>
<dbReference type="EMBL" id="VSRR010013790">
    <property type="protein sequence ID" value="MPC56231.1"/>
    <property type="molecule type" value="Genomic_DNA"/>
</dbReference>
<proteinExistence type="predicted"/>
<evidence type="ECO:0000256" key="1">
    <source>
        <dbReference type="SAM" id="MobiDB-lite"/>
    </source>
</evidence>
<organism evidence="2 3">
    <name type="scientific">Portunus trituberculatus</name>
    <name type="common">Swimming crab</name>
    <name type="synonym">Neptunus trituberculatus</name>
    <dbReference type="NCBI Taxonomy" id="210409"/>
    <lineage>
        <taxon>Eukaryota</taxon>
        <taxon>Metazoa</taxon>
        <taxon>Ecdysozoa</taxon>
        <taxon>Arthropoda</taxon>
        <taxon>Crustacea</taxon>
        <taxon>Multicrustacea</taxon>
        <taxon>Malacostraca</taxon>
        <taxon>Eumalacostraca</taxon>
        <taxon>Eucarida</taxon>
        <taxon>Decapoda</taxon>
        <taxon>Pleocyemata</taxon>
        <taxon>Brachyura</taxon>
        <taxon>Eubrachyura</taxon>
        <taxon>Portunoidea</taxon>
        <taxon>Portunidae</taxon>
        <taxon>Portuninae</taxon>
        <taxon>Portunus</taxon>
    </lineage>
</organism>
<reference evidence="2 3" key="1">
    <citation type="submission" date="2019-05" db="EMBL/GenBank/DDBJ databases">
        <title>Another draft genome of Portunus trituberculatus and its Hox gene families provides insights of decapod evolution.</title>
        <authorList>
            <person name="Jeong J.-H."/>
            <person name="Song I."/>
            <person name="Kim S."/>
            <person name="Choi T."/>
            <person name="Kim D."/>
            <person name="Ryu S."/>
            <person name="Kim W."/>
        </authorList>
    </citation>
    <scope>NUCLEOTIDE SEQUENCE [LARGE SCALE GENOMIC DNA]</scope>
    <source>
        <tissue evidence="2">Muscle</tissue>
    </source>
</reference>